<name>A0A0A9CAT1_ARUDO</name>
<dbReference type="EMBL" id="GBRH01225234">
    <property type="protein sequence ID" value="JAD72661.1"/>
    <property type="molecule type" value="Transcribed_RNA"/>
</dbReference>
<protein>
    <submittedName>
        <fullName evidence="1">Uncharacterized protein</fullName>
    </submittedName>
</protein>
<accession>A0A0A9CAT1</accession>
<reference evidence="1" key="2">
    <citation type="journal article" date="2015" name="Data Brief">
        <title>Shoot transcriptome of the giant reed, Arundo donax.</title>
        <authorList>
            <person name="Barrero R.A."/>
            <person name="Guerrero F.D."/>
            <person name="Moolhuijzen P."/>
            <person name="Goolsby J.A."/>
            <person name="Tidwell J."/>
            <person name="Bellgard S.E."/>
            <person name="Bellgard M.I."/>
        </authorList>
    </citation>
    <scope>NUCLEOTIDE SEQUENCE</scope>
    <source>
        <tissue evidence="1">Shoot tissue taken approximately 20 cm above the soil surface</tissue>
    </source>
</reference>
<proteinExistence type="predicted"/>
<organism evidence="1">
    <name type="scientific">Arundo donax</name>
    <name type="common">Giant reed</name>
    <name type="synonym">Donax arundinaceus</name>
    <dbReference type="NCBI Taxonomy" id="35708"/>
    <lineage>
        <taxon>Eukaryota</taxon>
        <taxon>Viridiplantae</taxon>
        <taxon>Streptophyta</taxon>
        <taxon>Embryophyta</taxon>
        <taxon>Tracheophyta</taxon>
        <taxon>Spermatophyta</taxon>
        <taxon>Magnoliopsida</taxon>
        <taxon>Liliopsida</taxon>
        <taxon>Poales</taxon>
        <taxon>Poaceae</taxon>
        <taxon>PACMAD clade</taxon>
        <taxon>Arundinoideae</taxon>
        <taxon>Arundineae</taxon>
        <taxon>Arundo</taxon>
    </lineage>
</organism>
<reference evidence="1" key="1">
    <citation type="submission" date="2014-09" db="EMBL/GenBank/DDBJ databases">
        <authorList>
            <person name="Magalhaes I.L.F."/>
            <person name="Oliveira U."/>
            <person name="Santos F.R."/>
            <person name="Vidigal T.H.D.A."/>
            <person name="Brescovit A.D."/>
            <person name="Santos A.J."/>
        </authorList>
    </citation>
    <scope>NUCLEOTIDE SEQUENCE</scope>
    <source>
        <tissue evidence="1">Shoot tissue taken approximately 20 cm above the soil surface</tissue>
    </source>
</reference>
<dbReference type="AlphaFoldDB" id="A0A0A9CAT1"/>
<evidence type="ECO:0000313" key="1">
    <source>
        <dbReference type="EMBL" id="JAD72661.1"/>
    </source>
</evidence>
<sequence>MEYKSCYFVNLCSCFRSL</sequence>